<dbReference type="EMBL" id="QBKQ01000002">
    <property type="protein sequence ID" value="PTX43097.1"/>
    <property type="molecule type" value="Genomic_DNA"/>
</dbReference>
<accession>A0A2T6AH24</accession>
<proteinExistence type="predicted"/>
<name>A0A2T6AH24_9FLAO</name>
<dbReference type="AlphaFoldDB" id="A0A2T6AH24"/>
<comment type="caution">
    <text evidence="1">The sequence shown here is derived from an EMBL/GenBank/DDBJ whole genome shotgun (WGS) entry which is preliminary data.</text>
</comment>
<dbReference type="InterPro" id="IPR025347">
    <property type="entry name" value="DUF4251"/>
</dbReference>
<dbReference type="RefSeq" id="WP_108171554.1">
    <property type="nucleotide sequence ID" value="NZ_QBKQ01000002.1"/>
</dbReference>
<dbReference type="Proteomes" id="UP000244174">
    <property type="component" value="Unassembled WGS sequence"/>
</dbReference>
<organism evidence="1 2">
    <name type="scientific">Christiangramia gaetbulicola</name>
    <dbReference type="NCBI Taxonomy" id="703340"/>
    <lineage>
        <taxon>Bacteria</taxon>
        <taxon>Pseudomonadati</taxon>
        <taxon>Bacteroidota</taxon>
        <taxon>Flavobacteriia</taxon>
        <taxon>Flavobacteriales</taxon>
        <taxon>Flavobacteriaceae</taxon>
        <taxon>Christiangramia</taxon>
    </lineage>
</organism>
<sequence length="174" mass="19552">MFINNIRNLRLIKGGLLAIVLFILISCGGSNITEDSKDYRELQELVSTRQFEIDNNWAYPNVGGNINLIGNPNYLKIKNDSVDIFLPYFGVRHAGGSYGSDKGGFEYAGTVQNLNFKDNPAKNNIEITFETVANGENLDFRITLYPNNTARTFVRSNQRATISYEGKLSKIEQD</sequence>
<reference evidence="1 2" key="1">
    <citation type="submission" date="2018-04" db="EMBL/GenBank/DDBJ databases">
        <title>Genomic Encyclopedia of Archaeal and Bacterial Type Strains, Phase II (KMG-II): from individual species to whole genera.</title>
        <authorList>
            <person name="Goeker M."/>
        </authorList>
    </citation>
    <scope>NUCLEOTIDE SEQUENCE [LARGE SCALE GENOMIC DNA]</scope>
    <source>
        <strain evidence="1 2">DSM 23082</strain>
    </source>
</reference>
<dbReference type="PROSITE" id="PS51257">
    <property type="entry name" value="PROKAR_LIPOPROTEIN"/>
    <property type="match status" value="1"/>
</dbReference>
<protein>
    <submittedName>
        <fullName evidence="1">Uncharacterized protein DUF4251</fullName>
    </submittedName>
</protein>
<dbReference type="Pfam" id="PF14059">
    <property type="entry name" value="DUF4251"/>
    <property type="match status" value="1"/>
</dbReference>
<dbReference type="Gene3D" id="2.40.128.410">
    <property type="match status" value="1"/>
</dbReference>
<gene>
    <name evidence="1" type="ORF">C8P64_1623</name>
</gene>
<evidence type="ECO:0000313" key="1">
    <source>
        <dbReference type="EMBL" id="PTX43097.1"/>
    </source>
</evidence>
<dbReference type="OrthoDB" id="1448121at2"/>
<keyword evidence="2" id="KW-1185">Reference proteome</keyword>
<evidence type="ECO:0000313" key="2">
    <source>
        <dbReference type="Proteomes" id="UP000244174"/>
    </source>
</evidence>